<proteinExistence type="predicted"/>
<keyword evidence="2 9" id="KW-0812">Transmembrane</keyword>
<feature type="signal peptide" evidence="10">
    <location>
        <begin position="1"/>
        <end position="29"/>
    </location>
</feature>
<feature type="compositionally biased region" description="Polar residues" evidence="8">
    <location>
        <begin position="255"/>
        <end position="264"/>
    </location>
</feature>
<dbReference type="Pfam" id="PF07714">
    <property type="entry name" value="PK_Tyr_Ser-Thr"/>
    <property type="match status" value="1"/>
</dbReference>
<feature type="chain" id="PRO_5014581554" description="Protein kinase domain-containing protein" evidence="10">
    <location>
        <begin position="30"/>
        <end position="628"/>
    </location>
</feature>
<dbReference type="SMR" id="K7M1A6"/>
<dbReference type="EnsemblPlants" id="KRH21255">
    <property type="protein sequence ID" value="KRH21255"/>
    <property type="gene ID" value="GLYMA_13G228700"/>
</dbReference>
<keyword evidence="6 9" id="KW-0472">Membrane</keyword>
<dbReference type="InterPro" id="IPR001611">
    <property type="entry name" value="Leu-rich_rpt"/>
</dbReference>
<feature type="domain" description="Protein kinase" evidence="11">
    <location>
        <begin position="325"/>
        <end position="601"/>
    </location>
</feature>
<comment type="subcellular location">
    <subcellularLocation>
        <location evidence="7">Endomembrane system</location>
        <topology evidence="7">Single-pass type I membrane protein</topology>
    </subcellularLocation>
</comment>
<feature type="region of interest" description="Disordered" evidence="8">
    <location>
        <begin position="233"/>
        <end position="264"/>
    </location>
</feature>
<dbReference type="InterPro" id="IPR032675">
    <property type="entry name" value="LRR_dom_sf"/>
</dbReference>
<dbReference type="OrthoDB" id="291737at2759"/>
<evidence type="ECO:0000256" key="10">
    <source>
        <dbReference type="SAM" id="SignalP"/>
    </source>
</evidence>
<dbReference type="PaxDb" id="3847-GLYMA13G30131.1"/>
<evidence type="ECO:0000256" key="8">
    <source>
        <dbReference type="SAM" id="MobiDB-lite"/>
    </source>
</evidence>
<organism evidence="12">
    <name type="scientific">Glycine max</name>
    <name type="common">Soybean</name>
    <name type="synonym">Glycine hispida</name>
    <dbReference type="NCBI Taxonomy" id="3847"/>
    <lineage>
        <taxon>Eukaryota</taxon>
        <taxon>Viridiplantae</taxon>
        <taxon>Streptophyta</taxon>
        <taxon>Embryophyta</taxon>
        <taxon>Tracheophyta</taxon>
        <taxon>Spermatophyta</taxon>
        <taxon>Magnoliopsida</taxon>
        <taxon>eudicotyledons</taxon>
        <taxon>Gunneridae</taxon>
        <taxon>Pentapetalae</taxon>
        <taxon>rosids</taxon>
        <taxon>fabids</taxon>
        <taxon>Fabales</taxon>
        <taxon>Fabaceae</taxon>
        <taxon>Papilionoideae</taxon>
        <taxon>50 kb inversion clade</taxon>
        <taxon>NPAAA clade</taxon>
        <taxon>indigoferoid/millettioid clade</taxon>
        <taxon>Phaseoleae</taxon>
        <taxon>Glycine</taxon>
        <taxon>Glycine subgen. Soja</taxon>
    </lineage>
</organism>
<dbReference type="FunFam" id="3.80.10.10:FF:000129">
    <property type="entry name" value="Leucine-rich repeat receptor-like kinase"/>
    <property type="match status" value="1"/>
</dbReference>
<protein>
    <recommendedName>
        <fullName evidence="11">Protein kinase domain-containing protein</fullName>
    </recommendedName>
</protein>
<reference evidence="12" key="3">
    <citation type="submission" date="2018-07" db="EMBL/GenBank/DDBJ databases">
        <title>WGS assembly of Glycine max.</title>
        <authorList>
            <person name="Schmutz J."/>
            <person name="Cannon S."/>
            <person name="Schlueter J."/>
            <person name="Ma J."/>
            <person name="Mitros T."/>
            <person name="Nelson W."/>
            <person name="Hyten D."/>
            <person name="Song Q."/>
            <person name="Thelen J."/>
            <person name="Cheng J."/>
            <person name="Xu D."/>
            <person name="Hellsten U."/>
            <person name="May G."/>
            <person name="Yu Y."/>
            <person name="Sakurai T."/>
            <person name="Umezawa T."/>
            <person name="Bhattacharyya M."/>
            <person name="Sandhu D."/>
            <person name="Valliyodan B."/>
            <person name="Lindquist E."/>
            <person name="Peto M."/>
            <person name="Grant D."/>
            <person name="Shu S."/>
            <person name="Goodstein D."/>
            <person name="Barry K."/>
            <person name="Futrell-Griggs M."/>
            <person name="Abernathy B."/>
            <person name="Du J."/>
            <person name="Tian Z."/>
            <person name="Zhu L."/>
            <person name="Gill N."/>
            <person name="Joshi T."/>
            <person name="Libault M."/>
            <person name="Sethuraman A."/>
            <person name="Zhang X."/>
            <person name="Shinozaki K."/>
            <person name="Nguyen H."/>
            <person name="Wing R."/>
            <person name="Cregan P."/>
            <person name="Specht J."/>
            <person name="Grimwood J."/>
            <person name="Rokhsar D."/>
            <person name="Stacey G."/>
            <person name="Shoemaker R."/>
            <person name="Jackson S."/>
        </authorList>
    </citation>
    <scope>NUCLEOTIDE SEQUENCE</scope>
    <source>
        <tissue evidence="12">Callus</tissue>
    </source>
</reference>
<dbReference type="InterPro" id="IPR001245">
    <property type="entry name" value="Ser-Thr/Tyr_kinase_cat_dom"/>
</dbReference>
<dbReference type="InterPro" id="IPR013210">
    <property type="entry name" value="LRR_N_plant-typ"/>
</dbReference>
<gene>
    <name evidence="13" type="primary">LOC100808994</name>
    <name evidence="12" type="ORF">GLYMA_13G228700</name>
</gene>
<evidence type="ECO:0000256" key="1">
    <source>
        <dbReference type="ARBA" id="ARBA00022614"/>
    </source>
</evidence>
<dbReference type="PANTHER" id="PTHR46084">
    <property type="entry name" value="PROTEIN MALE DISCOVERER 2"/>
    <property type="match status" value="1"/>
</dbReference>
<evidence type="ECO:0000256" key="3">
    <source>
        <dbReference type="ARBA" id="ARBA00022729"/>
    </source>
</evidence>
<dbReference type="SUPFAM" id="SSF56112">
    <property type="entry name" value="Protein kinase-like (PK-like)"/>
    <property type="match status" value="1"/>
</dbReference>
<evidence type="ECO:0000313" key="14">
    <source>
        <dbReference type="Proteomes" id="UP000008827"/>
    </source>
</evidence>
<dbReference type="STRING" id="3847.K7M1A6"/>
<dbReference type="InterPro" id="IPR011009">
    <property type="entry name" value="Kinase-like_dom_sf"/>
</dbReference>
<evidence type="ECO:0000313" key="13">
    <source>
        <dbReference type="EnsemblPlants" id="KRH21254"/>
    </source>
</evidence>
<reference evidence="13" key="2">
    <citation type="submission" date="2018-02" db="UniProtKB">
        <authorList>
            <consortium name="EnsemblPlants"/>
        </authorList>
    </citation>
    <scope>IDENTIFICATION</scope>
    <source>
        <strain evidence="13">Williams 82</strain>
    </source>
</reference>
<dbReference type="GO" id="GO:0012505">
    <property type="term" value="C:endomembrane system"/>
    <property type="evidence" value="ECO:0007669"/>
    <property type="project" value="UniProtKB-SubCell"/>
</dbReference>
<feature type="transmembrane region" description="Helical" evidence="9">
    <location>
        <begin position="272"/>
        <end position="292"/>
    </location>
</feature>
<reference evidence="12 13" key="1">
    <citation type="journal article" date="2010" name="Nature">
        <title>Genome sequence of the palaeopolyploid soybean.</title>
        <authorList>
            <person name="Schmutz J."/>
            <person name="Cannon S.B."/>
            <person name="Schlueter J."/>
            <person name="Ma J."/>
            <person name="Mitros T."/>
            <person name="Nelson W."/>
            <person name="Hyten D.L."/>
            <person name="Song Q."/>
            <person name="Thelen J.J."/>
            <person name="Cheng J."/>
            <person name="Xu D."/>
            <person name="Hellsten U."/>
            <person name="May G.D."/>
            <person name="Yu Y."/>
            <person name="Sakurai T."/>
            <person name="Umezawa T."/>
            <person name="Bhattacharyya M.K."/>
            <person name="Sandhu D."/>
            <person name="Valliyodan B."/>
            <person name="Lindquist E."/>
            <person name="Peto M."/>
            <person name="Grant D."/>
            <person name="Shu S."/>
            <person name="Goodstein D."/>
            <person name="Barry K."/>
            <person name="Futrell-Griggs M."/>
            <person name="Abernathy B."/>
            <person name="Du J."/>
            <person name="Tian Z."/>
            <person name="Zhu L."/>
            <person name="Gill N."/>
            <person name="Joshi T."/>
            <person name="Libault M."/>
            <person name="Sethuraman A."/>
            <person name="Zhang X.-C."/>
            <person name="Shinozaki K."/>
            <person name="Nguyen H.T."/>
            <person name="Wing R.A."/>
            <person name="Cregan P."/>
            <person name="Specht J."/>
            <person name="Grimwood J."/>
            <person name="Rokhsar D."/>
            <person name="Stacey G."/>
            <person name="Shoemaker R.C."/>
            <person name="Jackson S.A."/>
        </authorList>
    </citation>
    <scope>NUCLEOTIDE SEQUENCE</scope>
    <source>
        <strain evidence="13">cv. Williams 82</strain>
        <tissue evidence="12">Callus</tissue>
    </source>
</reference>
<dbReference type="Gene3D" id="3.30.200.20">
    <property type="entry name" value="Phosphorylase Kinase, domain 1"/>
    <property type="match status" value="1"/>
</dbReference>
<name>K7M1A6_SOYBN</name>
<dbReference type="InterPro" id="IPR000719">
    <property type="entry name" value="Prot_kinase_dom"/>
</dbReference>
<dbReference type="Gramene" id="KRH21255">
    <property type="protein sequence ID" value="KRH21255"/>
    <property type="gene ID" value="GLYMA_13G228700"/>
</dbReference>
<dbReference type="PANTHER" id="PTHR46084:SF15">
    <property type="entry name" value="LRR RECEPTOR-LIKE KINASE"/>
    <property type="match status" value="1"/>
</dbReference>
<dbReference type="Pfam" id="PF00560">
    <property type="entry name" value="LRR_1"/>
    <property type="match status" value="1"/>
</dbReference>
<dbReference type="GO" id="GO:0005524">
    <property type="term" value="F:ATP binding"/>
    <property type="evidence" value="ECO:0007669"/>
    <property type="project" value="InterPro"/>
</dbReference>
<keyword evidence="1" id="KW-0433">Leucine-rich repeat</keyword>
<keyword evidence="4" id="KW-0677">Repeat</keyword>
<keyword evidence="5 9" id="KW-1133">Transmembrane helix</keyword>
<dbReference type="HOGENOM" id="CLU_000288_92_4_1"/>
<evidence type="ECO:0000256" key="2">
    <source>
        <dbReference type="ARBA" id="ARBA00022692"/>
    </source>
</evidence>
<evidence type="ECO:0000259" key="11">
    <source>
        <dbReference type="PROSITE" id="PS50011"/>
    </source>
</evidence>
<dbReference type="GO" id="GO:0004672">
    <property type="term" value="F:protein kinase activity"/>
    <property type="evidence" value="ECO:0007669"/>
    <property type="project" value="InterPro"/>
</dbReference>
<evidence type="ECO:0000256" key="4">
    <source>
        <dbReference type="ARBA" id="ARBA00022737"/>
    </source>
</evidence>
<evidence type="ECO:0000313" key="12">
    <source>
        <dbReference type="EMBL" id="KRH21254.1"/>
    </source>
</evidence>
<evidence type="ECO:0000256" key="6">
    <source>
        <dbReference type="ARBA" id="ARBA00023136"/>
    </source>
</evidence>
<dbReference type="Gene3D" id="1.10.510.10">
    <property type="entry name" value="Transferase(Phosphotransferase) domain 1"/>
    <property type="match status" value="1"/>
</dbReference>
<dbReference type="EMBL" id="CM000846">
    <property type="protein sequence ID" value="KRH21254.1"/>
    <property type="molecule type" value="Genomic_DNA"/>
</dbReference>
<dbReference type="PROSITE" id="PS50011">
    <property type="entry name" value="PROTEIN_KINASE_DOM"/>
    <property type="match status" value="1"/>
</dbReference>
<evidence type="ECO:0000256" key="5">
    <source>
        <dbReference type="ARBA" id="ARBA00022989"/>
    </source>
</evidence>
<dbReference type="Gramene" id="KRH21254">
    <property type="protein sequence ID" value="KRH21254"/>
    <property type="gene ID" value="GLYMA_13G228700"/>
</dbReference>
<dbReference type="EnsemblPlants" id="KRH21256">
    <property type="protein sequence ID" value="KRH21256"/>
    <property type="gene ID" value="GLYMA_13G228700"/>
</dbReference>
<dbReference type="Gramene" id="KRH21256">
    <property type="protein sequence ID" value="KRH21256"/>
    <property type="gene ID" value="GLYMA_13G228700"/>
</dbReference>
<dbReference type="FunFam" id="3.30.200.20:FF:000489">
    <property type="entry name" value="Inactive receptor-like serine/threonine-protein kinase"/>
    <property type="match status" value="1"/>
</dbReference>
<dbReference type="AlphaFoldDB" id="K7M1A6"/>
<dbReference type="Proteomes" id="UP000008827">
    <property type="component" value="Chromosome 13"/>
</dbReference>
<accession>K7M1A6</accession>
<dbReference type="SUPFAM" id="SSF52058">
    <property type="entry name" value="L domain-like"/>
    <property type="match status" value="1"/>
</dbReference>
<keyword evidence="3 10" id="KW-0732">Signal</keyword>
<keyword evidence="14" id="KW-1185">Reference proteome</keyword>
<evidence type="ECO:0000256" key="7">
    <source>
        <dbReference type="ARBA" id="ARBA00046288"/>
    </source>
</evidence>
<dbReference type="Gene3D" id="3.80.10.10">
    <property type="entry name" value="Ribonuclease Inhibitor"/>
    <property type="match status" value="1"/>
</dbReference>
<dbReference type="EnsemblPlants" id="KRH21254">
    <property type="protein sequence ID" value="KRH21254"/>
    <property type="gene ID" value="GLYMA_13G228700"/>
</dbReference>
<dbReference type="EMBL" id="CM000846">
    <property type="protein sequence ID" value="KRH21256.1"/>
    <property type="molecule type" value="Genomic_DNA"/>
</dbReference>
<sequence length="628" mass="70926">MEMRWNTFGFCLRIYICLIFLWGNQECWSINNEGLALLAFRARITNDPFNALVNWNPNDCDPCKWLGVHCVDGKVQMIRELKGLSLEGTLAPELGKLSYLNSLVLCKNNFLGVIPKELGDLPKLELLDLGENNLSGNIPIEIGKMSLLKHLLKLRKSAFHGHENNYCDLLPSSNVPEIAHNVPKHVNYARRMLLQSSDNNFAAAPFNGESTIEISFVPITFSSGAFSAISNANKKQNQTPTPSHSPFDSPHDVSNENQTSRQDATNGASRNLWKYIISVVVVLIIIIIIILYTSRKQAAKVIGPWKTGISGQLQKAFITGVPKLNRAELEIACEDFSNIVNLYYEGCTIYKGTLSNGVEIAVVSTLITSPQDWSKDMEIKYHKKIDILSRINHKNFVNLIGYCEEEEPFTRMLVFEYAPNGNVFEHLHVEEMERLDWSERVRIIMGIAYCLQYLHHDLSPPMIHSSLASNMIFLTDDFAAKMAVVTFRDIVSPTETIGDSKKPQVSSQGNLESNVFDFGKLLLEIISGKLPYFEEQGTLVNWVGNYFNDKCNINYLIDPTLKSFKENELNLICEVIQDCIHLDPKLRPTMRDVTSKLKEALGVSPEQAFPRLSPLWWAEFEILSVEAT</sequence>
<dbReference type="eggNOG" id="ENOG502QTJQ">
    <property type="taxonomic scope" value="Eukaryota"/>
</dbReference>
<dbReference type="Pfam" id="PF08263">
    <property type="entry name" value="LRRNT_2"/>
    <property type="match status" value="1"/>
</dbReference>
<feature type="compositionally biased region" description="Polar residues" evidence="8">
    <location>
        <begin position="233"/>
        <end position="246"/>
    </location>
</feature>
<evidence type="ECO:0000256" key="9">
    <source>
        <dbReference type="SAM" id="Phobius"/>
    </source>
</evidence>
<dbReference type="ExpressionAtlas" id="K7M1A6">
    <property type="expression patterns" value="baseline"/>
</dbReference>
<dbReference type="EMBL" id="CM000846">
    <property type="protein sequence ID" value="KRH21255.1"/>
    <property type="molecule type" value="Genomic_DNA"/>
</dbReference>